<feature type="transmembrane region" description="Helical" evidence="7">
    <location>
        <begin position="48"/>
        <end position="66"/>
    </location>
</feature>
<dbReference type="InterPro" id="IPR036837">
    <property type="entry name" value="Cation_efflux_CTD_sf"/>
</dbReference>
<dbReference type="FunFam" id="1.20.1510.10:FF:000006">
    <property type="entry name" value="Divalent cation efflux transporter"/>
    <property type="match status" value="1"/>
</dbReference>
<keyword evidence="3" id="KW-0813">Transport</keyword>
<sequence>MEDNYKNLKIAERGVRISLIIYVVLSIFKFFMGYFFKSEALKADGINSSTDIIAAIAIIVGLKIARKPADKEHTYGHLRAETISSLLASLIMIAVGVDVVYNGVKNTIFLRNEKPDIKAAIVSLICASVVYTLYRYNRSVADKIHSSALMVSSKDNLSDSMVGFGSAFGIFASQFGFPWMDSITAVLVGIIICKTGFGIFREAVNNLTDAFDPEKLENITKIIKDIDGVSDIKDIRARVHGNSILLDAIILVDPGLSVRESHEITEAVEKILKEEFNIRNAIIHVEPNIDEL</sequence>
<dbReference type="PANTHER" id="PTHR43840:SF50">
    <property type="entry name" value="MANGANESE EFFLUX SYSTEM PROTEIN MNES"/>
    <property type="match status" value="1"/>
</dbReference>
<name>Q97MV4_CLOAB</name>
<dbReference type="RefSeq" id="WP_010963414.1">
    <property type="nucleotide sequence ID" value="NC_003030.1"/>
</dbReference>
<dbReference type="SUPFAM" id="SSF161111">
    <property type="entry name" value="Cation efflux protein transmembrane domain-like"/>
    <property type="match status" value="1"/>
</dbReference>
<dbReference type="Pfam" id="PF16916">
    <property type="entry name" value="ZT_dimer"/>
    <property type="match status" value="1"/>
</dbReference>
<dbReference type="Gene3D" id="1.20.1510.10">
    <property type="entry name" value="Cation efflux protein transmembrane domain"/>
    <property type="match status" value="1"/>
</dbReference>
<keyword evidence="4 7" id="KW-0812">Transmembrane</keyword>
<proteinExistence type="inferred from homology"/>
<dbReference type="InterPro" id="IPR027470">
    <property type="entry name" value="Cation_efflux_CTD"/>
</dbReference>
<dbReference type="InterPro" id="IPR027469">
    <property type="entry name" value="Cation_efflux_TMD_sf"/>
</dbReference>
<dbReference type="AlphaFoldDB" id="Q97MV4"/>
<dbReference type="GO" id="GO:0016020">
    <property type="term" value="C:membrane"/>
    <property type="evidence" value="ECO:0007669"/>
    <property type="project" value="UniProtKB-SubCell"/>
</dbReference>
<evidence type="ECO:0000256" key="7">
    <source>
        <dbReference type="SAM" id="Phobius"/>
    </source>
</evidence>
<reference evidence="10 11" key="1">
    <citation type="journal article" date="2001" name="J. Bacteriol.">
        <title>Genome sequence and comparative analysis of the solvent-producing bacterium Clostridium acetobutylicum.</title>
        <authorList>
            <person name="Nolling J."/>
            <person name="Breton G."/>
            <person name="Omelchenko M.V."/>
            <person name="Makarova K.S."/>
            <person name="Zeng Q."/>
            <person name="Gibson R."/>
            <person name="Lee H.M."/>
            <person name="Dubois J."/>
            <person name="Qiu D."/>
            <person name="Hitti J."/>
            <person name="Wolf Y.I."/>
            <person name="Tatusov R.L."/>
            <person name="Sabathe F."/>
            <person name="Doucette-Stamm L."/>
            <person name="Soucaille P."/>
            <person name="Daly M.J."/>
            <person name="Bennett G.N."/>
            <person name="Koonin E.V."/>
            <person name="Smith D.R."/>
        </authorList>
    </citation>
    <scope>NUCLEOTIDE SEQUENCE [LARGE SCALE GENOMIC DNA]</scope>
    <source>
        <strain evidence="11">ATCC 824 / DSM 792 / JCM 1419 / LMG 5710 / VKM B-1787</strain>
    </source>
</reference>
<dbReference type="Pfam" id="PF01545">
    <property type="entry name" value="Cation_efflux"/>
    <property type="match status" value="1"/>
</dbReference>
<dbReference type="Gene3D" id="3.30.70.1350">
    <property type="entry name" value="Cation efflux protein, cytoplasmic domain"/>
    <property type="match status" value="1"/>
</dbReference>
<dbReference type="InterPro" id="IPR050291">
    <property type="entry name" value="CDF_Transporter"/>
</dbReference>
<comment type="subcellular location">
    <subcellularLocation>
        <location evidence="1">Membrane</location>
        <topology evidence="1">Multi-pass membrane protein</topology>
    </subcellularLocation>
</comment>
<evidence type="ECO:0000256" key="2">
    <source>
        <dbReference type="ARBA" id="ARBA00008114"/>
    </source>
</evidence>
<evidence type="ECO:0000259" key="9">
    <source>
        <dbReference type="Pfam" id="PF16916"/>
    </source>
</evidence>
<dbReference type="GO" id="GO:0008324">
    <property type="term" value="F:monoatomic cation transmembrane transporter activity"/>
    <property type="evidence" value="ECO:0007669"/>
    <property type="project" value="InterPro"/>
</dbReference>
<feature type="transmembrane region" description="Helical" evidence="7">
    <location>
        <begin position="15"/>
        <end position="36"/>
    </location>
</feature>
<organism evidence="10 11">
    <name type="scientific">Clostridium acetobutylicum (strain ATCC 824 / DSM 792 / JCM 1419 / IAM 19013 / LMG 5710 / NBRC 13948 / NRRL B-527 / VKM B-1787 / 2291 / W)</name>
    <dbReference type="NCBI Taxonomy" id="272562"/>
    <lineage>
        <taxon>Bacteria</taxon>
        <taxon>Bacillati</taxon>
        <taxon>Bacillota</taxon>
        <taxon>Clostridia</taxon>
        <taxon>Eubacteriales</taxon>
        <taxon>Clostridiaceae</taxon>
        <taxon>Clostridium</taxon>
    </lineage>
</organism>
<dbReference type="EMBL" id="AE001437">
    <property type="protein sequence ID" value="AAK78072.1"/>
    <property type="molecule type" value="Genomic_DNA"/>
</dbReference>
<feature type="domain" description="Cation efflux protein cytoplasmic" evidence="9">
    <location>
        <begin position="212"/>
        <end position="287"/>
    </location>
</feature>
<dbReference type="HOGENOM" id="CLU_013430_3_5_9"/>
<evidence type="ECO:0000256" key="6">
    <source>
        <dbReference type="ARBA" id="ARBA00023136"/>
    </source>
</evidence>
<dbReference type="InterPro" id="IPR002524">
    <property type="entry name" value="Cation_efflux"/>
</dbReference>
<dbReference type="SUPFAM" id="SSF160240">
    <property type="entry name" value="Cation efflux protein cytoplasmic domain-like"/>
    <property type="match status" value="1"/>
</dbReference>
<dbReference type="eggNOG" id="COG0053">
    <property type="taxonomic scope" value="Bacteria"/>
</dbReference>
<feature type="transmembrane region" description="Helical" evidence="7">
    <location>
        <begin position="183"/>
        <end position="200"/>
    </location>
</feature>
<keyword evidence="5 7" id="KW-1133">Transmembrane helix</keyword>
<feature type="domain" description="Cation efflux protein transmembrane" evidence="8">
    <location>
        <begin position="16"/>
        <end position="207"/>
    </location>
</feature>
<feature type="transmembrane region" description="Helical" evidence="7">
    <location>
        <begin position="157"/>
        <end position="177"/>
    </location>
</feature>
<dbReference type="PATRIC" id="fig|272562.8.peg.270"/>
<protein>
    <submittedName>
        <fullName evidence="10">Predicted Co/Zn/Cd cation transporter</fullName>
    </submittedName>
</protein>
<dbReference type="NCBIfam" id="TIGR01297">
    <property type="entry name" value="CDF"/>
    <property type="match status" value="1"/>
</dbReference>
<evidence type="ECO:0000256" key="3">
    <source>
        <dbReference type="ARBA" id="ARBA00022448"/>
    </source>
</evidence>
<evidence type="ECO:0000256" key="4">
    <source>
        <dbReference type="ARBA" id="ARBA00022692"/>
    </source>
</evidence>
<feature type="transmembrane region" description="Helical" evidence="7">
    <location>
        <begin position="117"/>
        <end position="136"/>
    </location>
</feature>
<dbReference type="InterPro" id="IPR058533">
    <property type="entry name" value="Cation_efflux_TM"/>
</dbReference>
<keyword evidence="6 7" id="KW-0472">Membrane</keyword>
<dbReference type="PIR" id="E96910">
    <property type="entry name" value="E96910"/>
</dbReference>
<evidence type="ECO:0000256" key="1">
    <source>
        <dbReference type="ARBA" id="ARBA00004141"/>
    </source>
</evidence>
<keyword evidence="11" id="KW-1185">Reference proteome</keyword>
<feature type="transmembrane region" description="Helical" evidence="7">
    <location>
        <begin position="78"/>
        <end position="97"/>
    </location>
</feature>
<dbReference type="KEGG" id="cac:CA_C0087"/>
<dbReference type="GeneID" id="44996569"/>
<dbReference type="OrthoDB" id="9806522at2"/>
<comment type="similarity">
    <text evidence="2">Belongs to the cation diffusion facilitator (CDF) transporter (TC 2.A.4) family.</text>
</comment>
<dbReference type="PANTHER" id="PTHR43840">
    <property type="entry name" value="MITOCHONDRIAL METAL TRANSPORTER 1-RELATED"/>
    <property type="match status" value="1"/>
</dbReference>
<accession>Q97MV4</accession>
<evidence type="ECO:0000259" key="8">
    <source>
        <dbReference type="Pfam" id="PF01545"/>
    </source>
</evidence>
<gene>
    <name evidence="10" type="ordered locus">CA_C0087</name>
</gene>
<dbReference type="STRING" id="272562.CA_C0087"/>
<evidence type="ECO:0000256" key="5">
    <source>
        <dbReference type="ARBA" id="ARBA00022989"/>
    </source>
</evidence>
<evidence type="ECO:0000313" key="10">
    <source>
        <dbReference type="EMBL" id="AAK78072.1"/>
    </source>
</evidence>
<evidence type="ECO:0000313" key="11">
    <source>
        <dbReference type="Proteomes" id="UP000000814"/>
    </source>
</evidence>
<dbReference type="Proteomes" id="UP000000814">
    <property type="component" value="Chromosome"/>
</dbReference>